<dbReference type="Proteomes" id="UP000828048">
    <property type="component" value="Chromosome 7"/>
</dbReference>
<sequence>MFSVFKTRKTFLPGVLLSTSHPRHKPPPTPDDERPPSPDDPGKPNPAHSTSTATFTTTPTATPFPPVNFLFFSLSMENEGLDNQSMVGSSPSIDPFERLYSIEEETIEMQSNLLVDNTMVESQVAVIDIVPFVEPKCREEYNTFRQANVDNSYIFRQVDVENVGVTSTEMTFSMAFAFMDGEKEDNYMWVLEKLKGMMDPDSLPEVVVTDRELALMNAIARVFPKATHLLCRWHIEKNVFAKSRRKFDDKTWQQFKHAWCNLLHMSTISDYEQGLATLKRDFAVHNSSTIEYVENTWLGPYRDRFVAAWTDNVMHLDNLTSNRTESAHKLLKGHLAYSEGDFENAWEKMHDLVGLQITGIKASFEKSLTCWQHIFVSLLLA</sequence>
<accession>A0ACB7Y4I0</accession>
<evidence type="ECO:0000313" key="1">
    <source>
        <dbReference type="EMBL" id="KAH7848462.1"/>
    </source>
</evidence>
<keyword evidence="2" id="KW-1185">Reference proteome</keyword>
<comment type="caution">
    <text evidence="1">The sequence shown here is derived from an EMBL/GenBank/DDBJ whole genome shotgun (WGS) entry which is preliminary data.</text>
</comment>
<evidence type="ECO:0000313" key="2">
    <source>
        <dbReference type="Proteomes" id="UP000828048"/>
    </source>
</evidence>
<organism evidence="1 2">
    <name type="scientific">Vaccinium darrowii</name>
    <dbReference type="NCBI Taxonomy" id="229202"/>
    <lineage>
        <taxon>Eukaryota</taxon>
        <taxon>Viridiplantae</taxon>
        <taxon>Streptophyta</taxon>
        <taxon>Embryophyta</taxon>
        <taxon>Tracheophyta</taxon>
        <taxon>Spermatophyta</taxon>
        <taxon>Magnoliopsida</taxon>
        <taxon>eudicotyledons</taxon>
        <taxon>Gunneridae</taxon>
        <taxon>Pentapetalae</taxon>
        <taxon>asterids</taxon>
        <taxon>Ericales</taxon>
        <taxon>Ericaceae</taxon>
        <taxon>Vaccinioideae</taxon>
        <taxon>Vaccinieae</taxon>
        <taxon>Vaccinium</taxon>
    </lineage>
</organism>
<reference evidence="1 2" key="1">
    <citation type="journal article" date="2021" name="Hortic Res">
        <title>High-quality reference genome and annotation aids understanding of berry development for evergreen blueberry (Vaccinium darrowii).</title>
        <authorList>
            <person name="Yu J."/>
            <person name="Hulse-Kemp A.M."/>
            <person name="Babiker E."/>
            <person name="Staton M."/>
        </authorList>
    </citation>
    <scope>NUCLEOTIDE SEQUENCE [LARGE SCALE GENOMIC DNA]</scope>
    <source>
        <strain evidence="2">cv. NJ 8807/NJ 8810</strain>
        <tissue evidence="1">Young leaf</tissue>
    </source>
</reference>
<name>A0ACB7Y4I0_9ERIC</name>
<proteinExistence type="predicted"/>
<protein>
    <submittedName>
        <fullName evidence="1">Uncharacterized protein</fullName>
    </submittedName>
</protein>
<gene>
    <name evidence="1" type="ORF">Vadar_003019</name>
</gene>
<dbReference type="EMBL" id="CM037157">
    <property type="protein sequence ID" value="KAH7848462.1"/>
    <property type="molecule type" value="Genomic_DNA"/>
</dbReference>